<keyword evidence="5" id="KW-0663">Pyridoxal phosphate</keyword>
<dbReference type="PANTHER" id="PTHR11879">
    <property type="entry name" value="ASPARTATE AMINOTRANSFERASE"/>
    <property type="match status" value="1"/>
</dbReference>
<evidence type="ECO:0000256" key="4">
    <source>
        <dbReference type="ARBA" id="ARBA00022679"/>
    </source>
</evidence>
<keyword evidence="3" id="KW-0032">Aminotransferase</keyword>
<evidence type="ECO:0000256" key="5">
    <source>
        <dbReference type="ARBA" id="ARBA00022898"/>
    </source>
</evidence>
<comment type="cofactor">
    <cofactor evidence="1">
        <name>pyridoxal 5'-phosphate</name>
        <dbReference type="ChEBI" id="CHEBI:597326"/>
    </cofactor>
</comment>
<dbReference type="InterPro" id="IPR000796">
    <property type="entry name" value="Asp_trans"/>
</dbReference>
<evidence type="ECO:0000256" key="6">
    <source>
        <dbReference type="SAM" id="MobiDB-lite"/>
    </source>
</evidence>
<organism evidence="7 8">
    <name type="scientific">Heligmosomoides polygyrus</name>
    <name type="common">Parasitic roundworm</name>
    <dbReference type="NCBI Taxonomy" id="6339"/>
    <lineage>
        <taxon>Eukaryota</taxon>
        <taxon>Metazoa</taxon>
        <taxon>Ecdysozoa</taxon>
        <taxon>Nematoda</taxon>
        <taxon>Chromadorea</taxon>
        <taxon>Rhabditida</taxon>
        <taxon>Rhabditina</taxon>
        <taxon>Rhabditomorpha</taxon>
        <taxon>Strongyloidea</taxon>
        <taxon>Heligmosomidae</taxon>
        <taxon>Heligmosomoides</taxon>
    </lineage>
</organism>
<keyword evidence="4" id="KW-0808">Transferase</keyword>
<dbReference type="Gene3D" id="3.90.1150.10">
    <property type="entry name" value="Aspartate Aminotransferase, domain 1"/>
    <property type="match status" value="1"/>
</dbReference>
<evidence type="ECO:0000313" key="7">
    <source>
        <dbReference type="Proteomes" id="UP000050761"/>
    </source>
</evidence>
<evidence type="ECO:0000256" key="2">
    <source>
        <dbReference type="ARBA" id="ARBA00011738"/>
    </source>
</evidence>
<feature type="region of interest" description="Disordered" evidence="6">
    <location>
        <begin position="1"/>
        <end position="20"/>
    </location>
</feature>
<dbReference type="GO" id="GO:0004069">
    <property type="term" value="F:L-aspartate:2-oxoglutarate aminotransferase activity"/>
    <property type="evidence" value="ECO:0007669"/>
    <property type="project" value="TreeGrafter"/>
</dbReference>
<dbReference type="InterPro" id="IPR015424">
    <property type="entry name" value="PyrdxlP-dep_Trfase"/>
</dbReference>
<dbReference type="PANTHER" id="PTHR11879:SF55">
    <property type="entry name" value="GLUTAMATE OXALOACETATE TRANSAMINASE 1, ISOFORM B"/>
    <property type="match status" value="1"/>
</dbReference>
<name>A0A8L8KF97_HELPZ</name>
<evidence type="ECO:0000256" key="3">
    <source>
        <dbReference type="ARBA" id="ARBA00022576"/>
    </source>
</evidence>
<keyword evidence="7" id="KW-1185">Reference proteome</keyword>
<dbReference type="AlphaFoldDB" id="A0A8L8KF97"/>
<comment type="subunit">
    <text evidence="2">Homodimer.</text>
</comment>
<accession>A0A8L8KF97</accession>
<sequence>LPNNVSVVDRELGQTPFTDDSNKSGISLVGGIWKGQLVNPPAHGARIVHRVHNTPALRATWDQNIQTMSTRIKQMRSLLQSYLEKLGIPRSWTQIM</sequence>
<dbReference type="SUPFAM" id="SSF53383">
    <property type="entry name" value="PLP-dependent transferases"/>
    <property type="match status" value="1"/>
</dbReference>
<dbReference type="GO" id="GO:0006532">
    <property type="term" value="P:aspartate biosynthetic process"/>
    <property type="evidence" value="ECO:0007669"/>
    <property type="project" value="TreeGrafter"/>
</dbReference>
<dbReference type="InterPro" id="IPR015422">
    <property type="entry name" value="PyrdxlP-dep_Trfase_small"/>
</dbReference>
<proteinExistence type="predicted"/>
<protein>
    <submittedName>
        <fullName evidence="8">Transposase</fullName>
    </submittedName>
</protein>
<dbReference type="Proteomes" id="UP000050761">
    <property type="component" value="Unassembled WGS sequence"/>
</dbReference>
<reference evidence="8" key="1">
    <citation type="submission" date="2019-09" db="UniProtKB">
        <authorList>
            <consortium name="WormBaseParasite"/>
        </authorList>
    </citation>
    <scope>IDENTIFICATION</scope>
</reference>
<dbReference type="GO" id="GO:0005829">
    <property type="term" value="C:cytosol"/>
    <property type="evidence" value="ECO:0007669"/>
    <property type="project" value="TreeGrafter"/>
</dbReference>
<evidence type="ECO:0000256" key="1">
    <source>
        <dbReference type="ARBA" id="ARBA00001933"/>
    </source>
</evidence>
<dbReference type="WBParaSite" id="HPBE_0001494201-mRNA-1">
    <property type="protein sequence ID" value="HPBE_0001494201-mRNA-1"/>
    <property type="gene ID" value="HPBE_0001494201"/>
</dbReference>
<evidence type="ECO:0000313" key="8">
    <source>
        <dbReference type="WBParaSite" id="HPBE_0001494201-mRNA-1"/>
    </source>
</evidence>